<dbReference type="Pfam" id="PF08338">
    <property type="entry name" value="DUF1731"/>
    <property type="match status" value="1"/>
</dbReference>
<dbReference type="PANTHER" id="PTHR11092">
    <property type="entry name" value="SUGAR NUCLEOTIDE EPIMERASE RELATED"/>
    <property type="match status" value="1"/>
</dbReference>
<comment type="similarity">
    <text evidence="1">Belongs to the NAD(P)-dependent epimerase/dehydratase family. SDR39U1 subfamily.</text>
</comment>
<evidence type="ECO:0000259" key="2">
    <source>
        <dbReference type="Pfam" id="PF01370"/>
    </source>
</evidence>
<dbReference type="STRING" id="980251.GCA_001642875_01704"/>
<proteinExistence type="inferred from homology"/>
<evidence type="ECO:0000313" key="5">
    <source>
        <dbReference type="Proteomes" id="UP000322214"/>
    </source>
</evidence>
<dbReference type="EMBL" id="CP042912">
    <property type="protein sequence ID" value="QEG21380.1"/>
    <property type="molecule type" value="Genomic_DNA"/>
</dbReference>
<dbReference type="InterPro" id="IPR013549">
    <property type="entry name" value="DUF1731"/>
</dbReference>
<feature type="domain" description="DUF1731" evidence="3">
    <location>
        <begin position="252"/>
        <end position="298"/>
    </location>
</feature>
<dbReference type="Pfam" id="PF01370">
    <property type="entry name" value="Epimerase"/>
    <property type="match status" value="1"/>
</dbReference>
<dbReference type="InterPro" id="IPR010099">
    <property type="entry name" value="SDR39U1"/>
</dbReference>
<protein>
    <submittedName>
        <fullName evidence="4">Epimerase family protein</fullName>
    </submittedName>
</protein>
<organism evidence="4 5">
    <name type="scientific">Mariniblastus fucicola</name>
    <dbReference type="NCBI Taxonomy" id="980251"/>
    <lineage>
        <taxon>Bacteria</taxon>
        <taxon>Pseudomonadati</taxon>
        <taxon>Planctomycetota</taxon>
        <taxon>Planctomycetia</taxon>
        <taxon>Pirellulales</taxon>
        <taxon>Pirellulaceae</taxon>
        <taxon>Mariniblastus</taxon>
    </lineage>
</organism>
<reference evidence="4 5" key="1">
    <citation type="submission" date="2019-08" db="EMBL/GenBank/DDBJ databases">
        <title>Deep-cultivation of Planctomycetes and their phenomic and genomic characterization uncovers novel biology.</title>
        <authorList>
            <person name="Wiegand S."/>
            <person name="Jogler M."/>
            <person name="Boedeker C."/>
            <person name="Pinto D."/>
            <person name="Vollmers J."/>
            <person name="Rivas-Marin E."/>
            <person name="Kohn T."/>
            <person name="Peeters S.H."/>
            <person name="Heuer A."/>
            <person name="Rast P."/>
            <person name="Oberbeckmann S."/>
            <person name="Bunk B."/>
            <person name="Jeske O."/>
            <person name="Meyerdierks A."/>
            <person name="Storesund J.E."/>
            <person name="Kallscheuer N."/>
            <person name="Luecker S."/>
            <person name="Lage O.M."/>
            <person name="Pohl T."/>
            <person name="Merkel B.J."/>
            <person name="Hornburger P."/>
            <person name="Mueller R.-W."/>
            <person name="Bruemmer F."/>
            <person name="Labrenz M."/>
            <person name="Spormann A.M."/>
            <person name="Op den Camp H."/>
            <person name="Overmann J."/>
            <person name="Amann R."/>
            <person name="Jetten M.S.M."/>
            <person name="Mascher T."/>
            <person name="Medema M.H."/>
            <person name="Devos D.P."/>
            <person name="Kaster A.-K."/>
            <person name="Ovreas L."/>
            <person name="Rohde M."/>
            <person name="Galperin M.Y."/>
            <person name="Jogler C."/>
        </authorList>
    </citation>
    <scope>NUCLEOTIDE SEQUENCE [LARGE SCALE GENOMIC DNA]</scope>
    <source>
        <strain evidence="4 5">FC18</strain>
    </source>
</reference>
<dbReference type="AlphaFoldDB" id="A0A5B9P914"/>
<name>A0A5B9P914_9BACT</name>
<dbReference type="RefSeq" id="WP_075081630.1">
    <property type="nucleotide sequence ID" value="NZ_CP042912.1"/>
</dbReference>
<feature type="domain" description="NAD-dependent epimerase/dehydratase" evidence="2">
    <location>
        <begin position="7"/>
        <end position="217"/>
    </location>
</feature>
<dbReference type="PANTHER" id="PTHR11092:SF0">
    <property type="entry name" value="EPIMERASE FAMILY PROTEIN SDR39U1"/>
    <property type="match status" value="1"/>
</dbReference>
<dbReference type="KEGG" id="mff:MFFC18_12360"/>
<dbReference type="CDD" id="cd05242">
    <property type="entry name" value="SDR_a8"/>
    <property type="match status" value="1"/>
</dbReference>
<dbReference type="InterPro" id="IPR036291">
    <property type="entry name" value="NAD(P)-bd_dom_sf"/>
</dbReference>
<dbReference type="OrthoDB" id="9801773at2"/>
<evidence type="ECO:0000259" key="3">
    <source>
        <dbReference type="Pfam" id="PF08338"/>
    </source>
</evidence>
<sequence>MSEHTTLVTGGTGFVGGYLVPKLDRTILTTRDVERAKKKAGADGDEFLEWSDDLKIDPTTKIESVVNLMGESIAEGRWTDEKKKRIRSSRIDSTRTLVDQILKLEQRPKVMVSASAVGIYGDPGEVIVDETYPPADNFLGDVCVDWENEALRLAEHGVRVVLIRIGIVLGRGGGAMEKMLPLFKMGLGGRLGSGKQWVPWIHVDDLAGMILWAIENDSVSGPVNASAPNPVRNSEMTQAIAKAVGRFAILPAPKFALRIALGEFANSLFSSQRVVPGVANEKGYSFQHSTIESALDEIVDK</sequence>
<keyword evidence="5" id="KW-1185">Reference proteome</keyword>
<dbReference type="SUPFAM" id="SSF51735">
    <property type="entry name" value="NAD(P)-binding Rossmann-fold domains"/>
    <property type="match status" value="1"/>
</dbReference>
<dbReference type="Gene3D" id="3.40.50.720">
    <property type="entry name" value="NAD(P)-binding Rossmann-like Domain"/>
    <property type="match status" value="1"/>
</dbReference>
<dbReference type="Proteomes" id="UP000322214">
    <property type="component" value="Chromosome"/>
</dbReference>
<accession>A0A5B9P914</accession>
<dbReference type="NCBIfam" id="TIGR01777">
    <property type="entry name" value="yfcH"/>
    <property type="match status" value="1"/>
</dbReference>
<evidence type="ECO:0000313" key="4">
    <source>
        <dbReference type="EMBL" id="QEG21380.1"/>
    </source>
</evidence>
<dbReference type="InterPro" id="IPR001509">
    <property type="entry name" value="Epimerase_deHydtase"/>
</dbReference>
<evidence type="ECO:0000256" key="1">
    <source>
        <dbReference type="ARBA" id="ARBA00009353"/>
    </source>
</evidence>
<gene>
    <name evidence="4" type="ORF">MFFC18_12360</name>
</gene>